<evidence type="ECO:0000313" key="1">
    <source>
        <dbReference type="Proteomes" id="UP000050795"/>
    </source>
</evidence>
<accession>A0AA85JDX2</accession>
<reference evidence="1" key="1">
    <citation type="submission" date="2022-06" db="EMBL/GenBank/DDBJ databases">
        <authorList>
            <person name="Berger JAMES D."/>
            <person name="Berger JAMES D."/>
        </authorList>
    </citation>
    <scope>NUCLEOTIDE SEQUENCE [LARGE SCALE GENOMIC DNA]</scope>
</reference>
<name>A0AA85JDX2_TRIRE</name>
<sequence length="97" mass="11508">MCEPRDLAYWHEVFVLLTYSKSRAMAYRNAAVKEKAVIRNYDGMNIGFTEEIRYIDGSWDERTCLGVMKFNDPEGARHWLQSDHPFRQPDFLIKLTF</sequence>
<dbReference type="WBParaSite" id="TREG1_28930.1">
    <property type="protein sequence ID" value="TREG1_28930.1"/>
    <property type="gene ID" value="TREG1_28930"/>
</dbReference>
<dbReference type="AlphaFoldDB" id="A0AA85JDX2"/>
<keyword evidence="1" id="KW-1185">Reference proteome</keyword>
<evidence type="ECO:0000313" key="2">
    <source>
        <dbReference type="WBParaSite" id="TREG1_28930.1"/>
    </source>
</evidence>
<protein>
    <submittedName>
        <fullName evidence="2">Uncharacterized protein</fullName>
    </submittedName>
</protein>
<organism evidence="1 2">
    <name type="scientific">Trichobilharzia regenti</name>
    <name type="common">Nasal bird schistosome</name>
    <dbReference type="NCBI Taxonomy" id="157069"/>
    <lineage>
        <taxon>Eukaryota</taxon>
        <taxon>Metazoa</taxon>
        <taxon>Spiralia</taxon>
        <taxon>Lophotrochozoa</taxon>
        <taxon>Platyhelminthes</taxon>
        <taxon>Trematoda</taxon>
        <taxon>Digenea</taxon>
        <taxon>Strigeidida</taxon>
        <taxon>Schistosomatoidea</taxon>
        <taxon>Schistosomatidae</taxon>
        <taxon>Trichobilharzia</taxon>
    </lineage>
</organism>
<proteinExistence type="predicted"/>
<reference evidence="2" key="2">
    <citation type="submission" date="2023-11" db="UniProtKB">
        <authorList>
            <consortium name="WormBaseParasite"/>
        </authorList>
    </citation>
    <scope>IDENTIFICATION</scope>
</reference>
<dbReference type="Proteomes" id="UP000050795">
    <property type="component" value="Unassembled WGS sequence"/>
</dbReference>